<dbReference type="EMBL" id="KI925824">
    <property type="protein sequence ID" value="ETW46009.1"/>
    <property type="molecule type" value="Genomic_DNA"/>
</dbReference>
<proteinExistence type="predicted"/>
<dbReference type="OrthoDB" id="414267at2759"/>
<protein>
    <recommendedName>
        <fullName evidence="4">2-C-methyl-D-erythritol 4-phosphate cytidylyltransferase</fullName>
    </recommendedName>
</protein>
<dbReference type="GO" id="GO:0050518">
    <property type="term" value="F:2-C-methyl-D-erythritol 4-phosphate cytidylyltransferase activity"/>
    <property type="evidence" value="ECO:0007669"/>
    <property type="project" value="TreeGrafter"/>
</dbReference>
<evidence type="ECO:0000256" key="1">
    <source>
        <dbReference type="SAM" id="MobiDB-lite"/>
    </source>
</evidence>
<dbReference type="InterPro" id="IPR029044">
    <property type="entry name" value="Nucleotide-diphossugar_trans"/>
</dbReference>
<dbReference type="InterPro" id="IPR050088">
    <property type="entry name" value="IspD/TarI_cytidylyltransf_bact"/>
</dbReference>
<dbReference type="FunFam" id="3.90.550.10:FF:000178">
    <property type="entry name" value="2-C-methyl-D-erythritol 4-phosphate cytidylyltransferase, putative"/>
    <property type="match status" value="1"/>
</dbReference>
<accession>A0A024WFW5</accession>
<dbReference type="Gene3D" id="3.90.550.10">
    <property type="entry name" value="Spore Coat Polysaccharide Biosynthesis Protein SpsA, Chain A"/>
    <property type="match status" value="1"/>
</dbReference>
<dbReference type="SUPFAM" id="SSF53448">
    <property type="entry name" value="Nucleotide-diphospho-sugar transferases"/>
    <property type="match status" value="1"/>
</dbReference>
<organism evidence="2 3">
    <name type="scientific">Plasmodium falciparum MaliPS096_E11</name>
    <dbReference type="NCBI Taxonomy" id="1036727"/>
    <lineage>
        <taxon>Eukaryota</taxon>
        <taxon>Sar</taxon>
        <taxon>Alveolata</taxon>
        <taxon>Apicomplexa</taxon>
        <taxon>Aconoidasida</taxon>
        <taxon>Haemosporida</taxon>
        <taxon>Plasmodiidae</taxon>
        <taxon>Plasmodium</taxon>
        <taxon>Plasmodium (Laverania)</taxon>
    </lineage>
</organism>
<evidence type="ECO:0000313" key="2">
    <source>
        <dbReference type="EMBL" id="ETW46009.1"/>
    </source>
</evidence>
<evidence type="ECO:0000313" key="3">
    <source>
        <dbReference type="Proteomes" id="UP000030699"/>
    </source>
</evidence>
<reference evidence="2 3" key="1">
    <citation type="submission" date="2013-02" db="EMBL/GenBank/DDBJ databases">
        <title>The Genome Annotation of Plasmodium falciparum MaliPS096_E11.</title>
        <authorList>
            <consortium name="The Broad Institute Genome Sequencing Platform"/>
            <consortium name="The Broad Institute Genome Sequencing Center for Infectious Disease"/>
            <person name="Neafsey D."/>
            <person name="Hoffman S."/>
            <person name="Volkman S."/>
            <person name="Rosenthal P."/>
            <person name="Walker B."/>
            <person name="Young S.K."/>
            <person name="Zeng Q."/>
            <person name="Gargeya S."/>
            <person name="Fitzgerald M."/>
            <person name="Haas B."/>
            <person name="Abouelleil A."/>
            <person name="Allen A.W."/>
            <person name="Alvarado L."/>
            <person name="Arachchi H.M."/>
            <person name="Berlin A.M."/>
            <person name="Chapman S.B."/>
            <person name="Gainer-Dewar J."/>
            <person name="Goldberg J."/>
            <person name="Griggs A."/>
            <person name="Gujja S."/>
            <person name="Hansen M."/>
            <person name="Howarth C."/>
            <person name="Imamovic A."/>
            <person name="Ireland A."/>
            <person name="Larimer J."/>
            <person name="McCowan C."/>
            <person name="Murphy C."/>
            <person name="Pearson M."/>
            <person name="Poon T.W."/>
            <person name="Priest M."/>
            <person name="Roberts A."/>
            <person name="Saif S."/>
            <person name="Shea T."/>
            <person name="Sisk P."/>
            <person name="Sykes S."/>
            <person name="Wortman J."/>
            <person name="Nusbaum C."/>
            <person name="Birren B."/>
        </authorList>
    </citation>
    <scope>NUCLEOTIDE SEQUENCE [LARGE SCALE GENOMIC DNA]</scope>
    <source>
        <strain evidence="2 3">MaliPS096_E11</strain>
    </source>
</reference>
<reference evidence="2 3" key="2">
    <citation type="submission" date="2013-02" db="EMBL/GenBank/DDBJ databases">
        <title>The Genome Sequence of Plasmodium falciparum MaliPS096_E11.</title>
        <authorList>
            <consortium name="The Broad Institute Genome Sequencing Platform"/>
            <consortium name="The Broad Institute Genome Sequencing Center for Infectious Disease"/>
            <person name="Neafsey D."/>
            <person name="Cheeseman I."/>
            <person name="Volkman S."/>
            <person name="Adams J."/>
            <person name="Walker B."/>
            <person name="Young S.K."/>
            <person name="Zeng Q."/>
            <person name="Gargeya S."/>
            <person name="Fitzgerald M."/>
            <person name="Haas B."/>
            <person name="Abouelleil A."/>
            <person name="Alvarado L."/>
            <person name="Arachchi H.M."/>
            <person name="Berlin A.M."/>
            <person name="Chapman S.B."/>
            <person name="Dewar J."/>
            <person name="Goldberg J."/>
            <person name="Griggs A."/>
            <person name="Gujja S."/>
            <person name="Hansen M."/>
            <person name="Howarth C."/>
            <person name="Imamovic A."/>
            <person name="Larimer J."/>
            <person name="McCowan C."/>
            <person name="Murphy C."/>
            <person name="Neiman D."/>
            <person name="Pearson M."/>
            <person name="Priest M."/>
            <person name="Roberts A."/>
            <person name="Saif S."/>
            <person name="Shea T."/>
            <person name="Sisk P."/>
            <person name="Sykes S."/>
            <person name="Wortman J."/>
            <person name="Nusbaum C."/>
            <person name="Birren B."/>
        </authorList>
    </citation>
    <scope>NUCLEOTIDE SEQUENCE [LARGE SCALE GENOMIC DNA]</scope>
    <source>
        <strain evidence="2 3">MaliPS096_E11</strain>
    </source>
</reference>
<feature type="compositionally biased region" description="Basic and acidic residues" evidence="1">
    <location>
        <begin position="311"/>
        <end position="323"/>
    </location>
</feature>
<feature type="region of interest" description="Disordered" evidence="1">
    <location>
        <begin position="301"/>
        <end position="323"/>
    </location>
</feature>
<name>A0A024WFW5_PLAFA</name>
<evidence type="ECO:0008006" key="4">
    <source>
        <dbReference type="Google" id="ProtNLM"/>
    </source>
</evidence>
<dbReference type="PANTHER" id="PTHR32125:SF4">
    <property type="entry name" value="2-C-METHYL-D-ERYTHRITOL 4-PHOSPHATE CYTIDYLYLTRANSFERASE, CHLOROPLASTIC"/>
    <property type="match status" value="1"/>
</dbReference>
<dbReference type="PANTHER" id="PTHR32125">
    <property type="entry name" value="2-C-METHYL-D-ERYTHRITOL 4-PHOSPHATE CYTIDYLYLTRANSFERASE, CHLOROPLASTIC"/>
    <property type="match status" value="1"/>
</dbReference>
<gene>
    <name evidence="2" type="ORF">PFMALIP_05927</name>
</gene>
<sequence>MHFVHTFIRCVLLIYFIKWNGYNFHMLKRQFFKNGKNIIERSIRKCKKNNFSKSYHSIVYIKNGVTQYMCKNKKRGRGEQKKNIIINNKYLFLLNNFIDKNKDKTYLSTSLERKYLKNQKDDAHKIWKNRIKNYKSINIYMSKIEEKSTKEIENKDDILNKDNINNKHIYDNNKENDIFNKYNTKQYEKIIKKKNIHSILLCGGIGKRTELIGPKQFLKLNDIPLFIYSFNLFIKCNLIKSLTLVCDKKHFSCIIHSINVYNQLLLKRKMINSFLKNGNDKLNINLKECDQDEKDNIKDFSSQKINLGENHFNDDNKKEKRNK</sequence>
<dbReference type="AlphaFoldDB" id="A0A024WFW5"/>
<dbReference type="Proteomes" id="UP000030699">
    <property type="component" value="Unassembled WGS sequence"/>
</dbReference>